<gene>
    <name evidence="2" type="ORF">SRIM_040445</name>
</gene>
<dbReference type="AlphaFoldDB" id="A0A8A1V489"/>
<feature type="region of interest" description="Disordered" evidence="1">
    <location>
        <begin position="24"/>
        <end position="50"/>
    </location>
</feature>
<organism evidence="2 3">
    <name type="scientific">Streptomyces rimosus subsp. rimosus (strain ATCC 10970 / DSM 40260 / JCM 4667 / NRRL 2234)</name>
    <dbReference type="NCBI Taxonomy" id="1265868"/>
    <lineage>
        <taxon>Bacteria</taxon>
        <taxon>Bacillati</taxon>
        <taxon>Actinomycetota</taxon>
        <taxon>Actinomycetes</taxon>
        <taxon>Kitasatosporales</taxon>
        <taxon>Streptomycetaceae</taxon>
        <taxon>Streptomyces</taxon>
    </lineage>
</organism>
<evidence type="ECO:0000256" key="1">
    <source>
        <dbReference type="SAM" id="MobiDB-lite"/>
    </source>
</evidence>
<dbReference type="Proteomes" id="UP000011074">
    <property type="component" value="Chromosome"/>
</dbReference>
<reference evidence="2" key="1">
    <citation type="submission" date="2012-12" db="EMBL/GenBank/DDBJ databases">
        <authorList>
            <person name="Pethick F.E."/>
            <person name="MacFadyen A.C."/>
            <person name="Tang Z."/>
            <person name="Sangal V."/>
            <person name="Tze-Tze L."/>
            <person name="Chu J."/>
            <person name="Guo M."/>
            <person name="Kirby R."/>
            <person name="Hoskisson P.A."/>
            <person name="Herron P.R."/>
            <person name="Hunter I.S."/>
        </authorList>
    </citation>
    <scope>NUCLEOTIDE SEQUENCE</scope>
    <source>
        <strain evidence="2">ATCC 10970</strain>
    </source>
</reference>
<protein>
    <submittedName>
        <fullName evidence="2">Uncharacterized protein</fullName>
    </submittedName>
</protein>
<proteinExistence type="predicted"/>
<reference evidence="2" key="2">
    <citation type="submission" date="2020-01" db="EMBL/GenBank/DDBJ databases">
        <authorList>
            <person name="Algora L."/>
            <person name="Schniete J.K."/>
            <person name="MacFadyen A."/>
            <person name="Hoskisson P.A."/>
            <person name="Hunter I.S."/>
            <person name="Herron P.R."/>
        </authorList>
    </citation>
    <scope>NUCLEOTIDE SEQUENCE</scope>
    <source>
        <strain evidence="2">ATCC 10970</strain>
    </source>
</reference>
<accession>A0A8A1V489</accession>
<sequence>MSRKLATTGVRVVVGDHARQQAQHLPGIGEPDDPVVDEGLDESCVSSADL</sequence>
<dbReference type="RefSeq" id="WP_156100302.1">
    <property type="nucleotide sequence ID" value="NZ_CP048261.1"/>
</dbReference>
<dbReference type="GeneID" id="66860395"/>
<evidence type="ECO:0000313" key="2">
    <source>
        <dbReference type="EMBL" id="QST85554.1"/>
    </source>
</evidence>
<evidence type="ECO:0000313" key="3">
    <source>
        <dbReference type="Proteomes" id="UP000011074"/>
    </source>
</evidence>
<reference evidence="2" key="3">
    <citation type="journal article" date="2021" name="bioRxiv">
        <title>Bilateral symmetry of linear streptomycete chromosomes.</title>
        <authorList>
            <person name="Algora-Gallardo L."/>
            <person name="Schniete J.K."/>
            <person name="Mark D.R."/>
            <person name="Hunter I.S."/>
            <person name="Herron P.R."/>
        </authorList>
    </citation>
    <scope>NUCLEOTIDE SEQUENCE</scope>
    <source>
        <strain evidence="2">ATCC 10970</strain>
    </source>
</reference>
<feature type="compositionally biased region" description="Acidic residues" evidence="1">
    <location>
        <begin position="30"/>
        <end position="41"/>
    </location>
</feature>
<name>A0A8A1V489_STRR1</name>
<dbReference type="EMBL" id="CP048261">
    <property type="protein sequence ID" value="QST85554.1"/>
    <property type="molecule type" value="Genomic_DNA"/>
</dbReference>